<dbReference type="PROSITE" id="PS50158">
    <property type="entry name" value="ZF_CCHC"/>
    <property type="match status" value="1"/>
</dbReference>
<evidence type="ECO:0000313" key="2">
    <source>
        <dbReference type="Proteomes" id="UP001152795"/>
    </source>
</evidence>
<dbReference type="OrthoDB" id="6147719at2759"/>
<gene>
    <name evidence="1" type="ORF">PACLA_8A054187</name>
</gene>
<proteinExistence type="predicted"/>
<protein>
    <submittedName>
        <fullName evidence="1">Uncharacterized protein</fullName>
    </submittedName>
</protein>
<dbReference type="InterPro" id="IPR001878">
    <property type="entry name" value="Znf_CCHC"/>
</dbReference>
<dbReference type="SMART" id="SM00343">
    <property type="entry name" value="ZnF_C2HC"/>
    <property type="match status" value="1"/>
</dbReference>
<dbReference type="SUPFAM" id="SSF57756">
    <property type="entry name" value="Retrovirus zinc finger-like domains"/>
    <property type="match status" value="1"/>
</dbReference>
<dbReference type="EMBL" id="CACRXK020030697">
    <property type="protein sequence ID" value="CAB4042732.1"/>
    <property type="molecule type" value="Genomic_DNA"/>
</dbReference>
<dbReference type="AlphaFoldDB" id="A0A6S7LS77"/>
<organism evidence="1 2">
    <name type="scientific">Paramuricea clavata</name>
    <name type="common">Red gorgonian</name>
    <name type="synonym">Violescent sea-whip</name>
    <dbReference type="NCBI Taxonomy" id="317549"/>
    <lineage>
        <taxon>Eukaryota</taxon>
        <taxon>Metazoa</taxon>
        <taxon>Cnidaria</taxon>
        <taxon>Anthozoa</taxon>
        <taxon>Octocorallia</taxon>
        <taxon>Malacalcyonacea</taxon>
        <taxon>Plexauridae</taxon>
        <taxon>Paramuricea</taxon>
    </lineage>
</organism>
<dbReference type="GO" id="GO:0003676">
    <property type="term" value="F:nucleic acid binding"/>
    <property type="evidence" value="ECO:0007669"/>
    <property type="project" value="InterPro"/>
</dbReference>
<dbReference type="Gene3D" id="4.10.60.10">
    <property type="entry name" value="Zinc finger, CCHC-type"/>
    <property type="match status" value="1"/>
</dbReference>
<dbReference type="Proteomes" id="UP001152795">
    <property type="component" value="Unassembled WGS sequence"/>
</dbReference>
<name>A0A6S7LS77_PARCT</name>
<dbReference type="Pfam" id="PF00098">
    <property type="entry name" value="zf-CCHC"/>
    <property type="match status" value="1"/>
</dbReference>
<sequence>MSSAELLQEIERLTKRVEELEKTENDATPSSSLNLPVVQVNNQKAKPDNYSDGPWNEWISHFKLCAQINNWDDTQCCQQLAVSLRGRAQRIYLTPQDNEKTCFDDLVNALQSRIQPDQQRKIHKLTFNARKRKHGENIVDLATDLRQLAALAYQNKDKSLVEEELVEQFIRALDSKELRIGVSQSDPKSLDEAVKLALRLESIHLAEMKNNNTAKINMAGDEQDTAGFDMAGARDKRNAAGLNMAGAKEEDQSTPRWAKTYFDQQAELMDKMSKFLVKKPNTASYPRRQRGNSQCYHCGKYGHFARECQLQNQGNAYRAGAL</sequence>
<reference evidence="1" key="1">
    <citation type="submission" date="2020-04" db="EMBL/GenBank/DDBJ databases">
        <authorList>
            <person name="Alioto T."/>
            <person name="Alioto T."/>
            <person name="Gomez Garrido J."/>
        </authorList>
    </citation>
    <scope>NUCLEOTIDE SEQUENCE</scope>
    <source>
        <strain evidence="1">A484AB</strain>
    </source>
</reference>
<evidence type="ECO:0000313" key="1">
    <source>
        <dbReference type="EMBL" id="CAB4042732.1"/>
    </source>
</evidence>
<dbReference type="GO" id="GO:0008270">
    <property type="term" value="F:zinc ion binding"/>
    <property type="evidence" value="ECO:0007669"/>
    <property type="project" value="InterPro"/>
</dbReference>
<accession>A0A6S7LS77</accession>
<comment type="caution">
    <text evidence="1">The sequence shown here is derived from an EMBL/GenBank/DDBJ whole genome shotgun (WGS) entry which is preliminary data.</text>
</comment>
<dbReference type="InterPro" id="IPR036875">
    <property type="entry name" value="Znf_CCHC_sf"/>
</dbReference>
<dbReference type="PANTHER" id="PTHR33223">
    <property type="entry name" value="CCHC-TYPE DOMAIN-CONTAINING PROTEIN"/>
    <property type="match status" value="1"/>
</dbReference>
<dbReference type="PANTHER" id="PTHR33223:SF6">
    <property type="entry name" value="CCHC-TYPE DOMAIN-CONTAINING PROTEIN"/>
    <property type="match status" value="1"/>
</dbReference>
<keyword evidence="2" id="KW-1185">Reference proteome</keyword>